<evidence type="ECO:0000256" key="3">
    <source>
        <dbReference type="ARBA" id="ARBA00022989"/>
    </source>
</evidence>
<dbReference type="InterPro" id="IPR010445">
    <property type="entry name" value="LapA_dom"/>
</dbReference>
<gene>
    <name evidence="8" type="ORF">RUM4293_02027</name>
</gene>
<evidence type="ECO:0000256" key="2">
    <source>
        <dbReference type="ARBA" id="ARBA00022692"/>
    </source>
</evidence>
<feature type="transmembrane region" description="Helical" evidence="6">
    <location>
        <begin position="49"/>
        <end position="69"/>
    </location>
</feature>
<reference evidence="9" key="1">
    <citation type="submission" date="2015-09" db="EMBL/GenBank/DDBJ databases">
        <authorList>
            <person name="Rodrigo-Torres L."/>
            <person name="Arahal D.R."/>
        </authorList>
    </citation>
    <scope>NUCLEOTIDE SEQUENCE [LARGE SCALE GENOMIC DNA]</scope>
    <source>
        <strain evidence="9">CECT 4293</strain>
    </source>
</reference>
<accession>A0A0P1E685</accession>
<evidence type="ECO:0000256" key="5">
    <source>
        <dbReference type="SAM" id="Coils"/>
    </source>
</evidence>
<dbReference type="AlphaFoldDB" id="A0A0P1E685"/>
<protein>
    <recommendedName>
        <fullName evidence="7">Lipopolysaccharide assembly protein A domain-containing protein</fullName>
    </recommendedName>
</protein>
<evidence type="ECO:0000256" key="1">
    <source>
        <dbReference type="ARBA" id="ARBA00022475"/>
    </source>
</evidence>
<keyword evidence="4 6" id="KW-0472">Membrane</keyword>
<keyword evidence="1" id="KW-1003">Cell membrane</keyword>
<dbReference type="GO" id="GO:0005886">
    <property type="term" value="C:plasma membrane"/>
    <property type="evidence" value="ECO:0007669"/>
    <property type="project" value="InterPro"/>
</dbReference>
<dbReference type="EMBL" id="CYPS01000035">
    <property type="protein sequence ID" value="CUH43134.1"/>
    <property type="molecule type" value="Genomic_DNA"/>
</dbReference>
<evidence type="ECO:0000256" key="4">
    <source>
        <dbReference type="ARBA" id="ARBA00023136"/>
    </source>
</evidence>
<name>A0A0P1E685_9RHOB</name>
<proteinExistence type="predicted"/>
<sequence>MMRYLRYAFLAILGIVLVSISLANRQIVELKLMPDALAELLGLNFSTSLPLFIVVLGGVVAGLIIGFLWEWLREHKHRRDASTKTGEVRKLEREVKKLKKKQNEGKDDVLALLDEAS</sequence>
<evidence type="ECO:0000313" key="8">
    <source>
        <dbReference type="EMBL" id="CUH43134.1"/>
    </source>
</evidence>
<organism evidence="8 9">
    <name type="scientific">Ruegeria atlantica</name>
    <dbReference type="NCBI Taxonomy" id="81569"/>
    <lineage>
        <taxon>Bacteria</taxon>
        <taxon>Pseudomonadati</taxon>
        <taxon>Pseudomonadota</taxon>
        <taxon>Alphaproteobacteria</taxon>
        <taxon>Rhodobacterales</taxon>
        <taxon>Roseobacteraceae</taxon>
        <taxon>Ruegeria</taxon>
    </lineage>
</organism>
<feature type="domain" description="Lipopolysaccharide assembly protein A" evidence="7">
    <location>
        <begin position="46"/>
        <end position="95"/>
    </location>
</feature>
<evidence type="ECO:0000259" key="7">
    <source>
        <dbReference type="Pfam" id="PF06305"/>
    </source>
</evidence>
<feature type="coiled-coil region" evidence="5">
    <location>
        <begin position="81"/>
        <end position="108"/>
    </location>
</feature>
<keyword evidence="2 6" id="KW-0812">Transmembrane</keyword>
<evidence type="ECO:0000256" key="6">
    <source>
        <dbReference type="SAM" id="Phobius"/>
    </source>
</evidence>
<dbReference type="Proteomes" id="UP000050786">
    <property type="component" value="Unassembled WGS sequence"/>
</dbReference>
<evidence type="ECO:0000313" key="9">
    <source>
        <dbReference type="Proteomes" id="UP000050786"/>
    </source>
</evidence>
<keyword evidence="9" id="KW-1185">Reference proteome</keyword>
<keyword evidence="5" id="KW-0175">Coiled coil</keyword>
<keyword evidence="3 6" id="KW-1133">Transmembrane helix</keyword>
<dbReference type="Pfam" id="PF06305">
    <property type="entry name" value="LapA_dom"/>
    <property type="match status" value="1"/>
</dbReference>